<gene>
    <name evidence="2" type="ORF">GA0070610_1970</name>
</gene>
<dbReference type="AlphaFoldDB" id="A0A1C5G7Q5"/>
<dbReference type="Proteomes" id="UP000198251">
    <property type="component" value="Chromosome I"/>
</dbReference>
<dbReference type="Pfam" id="PF04972">
    <property type="entry name" value="BON"/>
    <property type="match status" value="1"/>
</dbReference>
<keyword evidence="3" id="KW-1185">Reference proteome</keyword>
<dbReference type="RefSeq" id="WP_088999710.1">
    <property type="nucleotide sequence ID" value="NZ_JBFAAC010000018.1"/>
</dbReference>
<dbReference type="PROSITE" id="PS50914">
    <property type="entry name" value="BON"/>
    <property type="match status" value="1"/>
</dbReference>
<reference evidence="2 3" key="1">
    <citation type="submission" date="2016-06" db="EMBL/GenBank/DDBJ databases">
        <authorList>
            <person name="Kjaerup R.B."/>
            <person name="Dalgaard T.S."/>
            <person name="Juul-Madsen H.R."/>
        </authorList>
    </citation>
    <scope>NUCLEOTIDE SEQUENCE [LARGE SCALE GENOMIC DNA]</scope>
    <source>
        <strain evidence="2 3">DSM 43913</strain>
    </source>
</reference>
<proteinExistence type="predicted"/>
<evidence type="ECO:0000313" key="3">
    <source>
        <dbReference type="Proteomes" id="UP000198251"/>
    </source>
</evidence>
<evidence type="ECO:0000259" key="1">
    <source>
        <dbReference type="PROSITE" id="PS50914"/>
    </source>
</evidence>
<dbReference type="EMBL" id="LT607733">
    <property type="protein sequence ID" value="SCG15727.1"/>
    <property type="molecule type" value="Genomic_DNA"/>
</dbReference>
<evidence type="ECO:0000313" key="2">
    <source>
        <dbReference type="EMBL" id="SCG15727.1"/>
    </source>
</evidence>
<feature type="domain" description="BON" evidence="1">
    <location>
        <begin position="22"/>
        <end position="90"/>
    </location>
</feature>
<protein>
    <submittedName>
        <fullName evidence="2">BON domain-containing protein</fullName>
    </submittedName>
</protein>
<dbReference type="Gene3D" id="3.30.1340.30">
    <property type="match status" value="1"/>
</dbReference>
<dbReference type="InterPro" id="IPR007055">
    <property type="entry name" value="BON_dom"/>
</dbReference>
<accession>A0A1C5G7Q5</accession>
<name>A0A1C5G7Q5_MICEH</name>
<organism evidence="2 3">
    <name type="scientific">Micromonospora echinofusca</name>
    <dbReference type="NCBI Taxonomy" id="47858"/>
    <lineage>
        <taxon>Bacteria</taxon>
        <taxon>Bacillati</taxon>
        <taxon>Actinomycetota</taxon>
        <taxon>Actinomycetes</taxon>
        <taxon>Micromonosporales</taxon>
        <taxon>Micromonosporaceae</taxon>
        <taxon>Micromonospora</taxon>
    </lineage>
</organism>
<sequence>MTYPWLFPDGLPSQFRAEPTSADARLACRLLDRMQRDPLLRHERICIEVQNRVAILEGTVGEPDLKARAHALAWSTPGVHDVNNRLCPPSDA</sequence>
<dbReference type="GeneID" id="95801789"/>